<organism evidence="2 3">
    <name type="scientific">Bugula neritina</name>
    <name type="common">Brown bryozoan</name>
    <name type="synonym">Sertularia neritina</name>
    <dbReference type="NCBI Taxonomy" id="10212"/>
    <lineage>
        <taxon>Eukaryota</taxon>
        <taxon>Metazoa</taxon>
        <taxon>Spiralia</taxon>
        <taxon>Lophotrochozoa</taxon>
        <taxon>Bryozoa</taxon>
        <taxon>Gymnolaemata</taxon>
        <taxon>Cheilostomatida</taxon>
        <taxon>Flustrina</taxon>
        <taxon>Buguloidea</taxon>
        <taxon>Bugulidae</taxon>
        <taxon>Bugula</taxon>
    </lineage>
</organism>
<name>A0A7J7JRA7_BUGNE</name>
<sequence length="77" mass="8671">MLVMLYITHNVVSFHAGALTKRHHLQGMTRHALVPVYWAVLPYSVYQPTFLSAILIALLFILSCMTLCSVNNCLLLP</sequence>
<comment type="caution">
    <text evidence="2">The sequence shown here is derived from an EMBL/GenBank/DDBJ whole genome shotgun (WGS) entry which is preliminary data.</text>
</comment>
<dbReference type="Proteomes" id="UP000593567">
    <property type="component" value="Unassembled WGS sequence"/>
</dbReference>
<keyword evidence="3" id="KW-1185">Reference proteome</keyword>
<dbReference type="AlphaFoldDB" id="A0A7J7JRA7"/>
<reference evidence="2" key="1">
    <citation type="submission" date="2020-06" db="EMBL/GenBank/DDBJ databases">
        <title>Draft genome of Bugula neritina, a colonial animal packing powerful symbionts and potential medicines.</title>
        <authorList>
            <person name="Rayko M."/>
        </authorList>
    </citation>
    <scope>NUCLEOTIDE SEQUENCE [LARGE SCALE GENOMIC DNA]</scope>
    <source>
        <strain evidence="2">Kwan_BN1</strain>
    </source>
</reference>
<dbReference type="EMBL" id="VXIV02002003">
    <property type="protein sequence ID" value="KAF6027976.1"/>
    <property type="molecule type" value="Genomic_DNA"/>
</dbReference>
<gene>
    <name evidence="2" type="ORF">EB796_013727</name>
</gene>
<accession>A0A7J7JRA7</accession>
<protein>
    <submittedName>
        <fullName evidence="2">Uncharacterized protein</fullName>
    </submittedName>
</protein>
<evidence type="ECO:0000313" key="3">
    <source>
        <dbReference type="Proteomes" id="UP000593567"/>
    </source>
</evidence>
<proteinExistence type="predicted"/>
<evidence type="ECO:0000256" key="1">
    <source>
        <dbReference type="SAM" id="Phobius"/>
    </source>
</evidence>
<feature type="transmembrane region" description="Helical" evidence="1">
    <location>
        <begin position="50"/>
        <end position="76"/>
    </location>
</feature>
<keyword evidence="1" id="KW-1133">Transmembrane helix</keyword>
<keyword evidence="1" id="KW-0812">Transmembrane</keyword>
<evidence type="ECO:0000313" key="2">
    <source>
        <dbReference type="EMBL" id="KAF6027976.1"/>
    </source>
</evidence>
<keyword evidence="1" id="KW-0472">Membrane</keyword>